<dbReference type="Proteomes" id="UP000278733">
    <property type="component" value="Chromosome"/>
</dbReference>
<evidence type="ECO:0000313" key="2">
    <source>
        <dbReference type="EMBL" id="VEH66535.1"/>
    </source>
</evidence>
<organism evidence="2 3">
    <name type="scientific">Rodentibacter pneumotropicus</name>
    <dbReference type="NCBI Taxonomy" id="758"/>
    <lineage>
        <taxon>Bacteria</taxon>
        <taxon>Pseudomonadati</taxon>
        <taxon>Pseudomonadota</taxon>
        <taxon>Gammaproteobacteria</taxon>
        <taxon>Pasteurellales</taxon>
        <taxon>Pasteurellaceae</taxon>
        <taxon>Rodentibacter</taxon>
    </lineage>
</organism>
<sequence>MELFSNKSFNAGLKDSISFGLAFIFLYVPIGALGASQGLGLSEVMATSILSFQHRYNLCLFRVMVLEYL</sequence>
<name>A0A3S4UP78_9PAST</name>
<reference evidence="2 3" key="1">
    <citation type="submission" date="2018-12" db="EMBL/GenBank/DDBJ databases">
        <authorList>
            <consortium name="Pathogen Informatics"/>
        </authorList>
    </citation>
    <scope>NUCLEOTIDE SEQUENCE [LARGE SCALE GENOMIC DNA]</scope>
    <source>
        <strain evidence="2 3">NCTC8284</strain>
    </source>
</reference>
<accession>A0A3S4UP78</accession>
<dbReference type="EMBL" id="LR134405">
    <property type="protein sequence ID" value="VEH66535.1"/>
    <property type="molecule type" value="Genomic_DNA"/>
</dbReference>
<keyword evidence="1" id="KW-1133">Transmembrane helix</keyword>
<keyword evidence="1" id="KW-0812">Transmembrane</keyword>
<feature type="transmembrane region" description="Helical" evidence="1">
    <location>
        <begin position="16"/>
        <end position="35"/>
    </location>
</feature>
<dbReference type="STRING" id="758.GCA_000730685_00976"/>
<evidence type="ECO:0000313" key="3">
    <source>
        <dbReference type="Proteomes" id="UP000278733"/>
    </source>
</evidence>
<gene>
    <name evidence="2" type="ORF">NCTC8284_01705</name>
</gene>
<dbReference type="KEGG" id="rpne:NCTC8284_01705"/>
<proteinExistence type="predicted"/>
<protein>
    <submittedName>
        <fullName evidence="2">Uncharacterized protein</fullName>
    </submittedName>
</protein>
<keyword evidence="1" id="KW-0472">Membrane</keyword>
<dbReference type="AlphaFoldDB" id="A0A3S4UP78"/>
<evidence type="ECO:0000256" key="1">
    <source>
        <dbReference type="SAM" id="Phobius"/>
    </source>
</evidence>